<gene>
    <name evidence="5" type="ORF">DQQ10_26055</name>
</gene>
<feature type="repeat" description="TPR" evidence="3">
    <location>
        <begin position="23"/>
        <end position="56"/>
    </location>
</feature>
<keyword evidence="2 3" id="KW-0802">TPR repeat</keyword>
<evidence type="ECO:0000256" key="2">
    <source>
        <dbReference type="ARBA" id="ARBA00022803"/>
    </source>
</evidence>
<dbReference type="PANTHER" id="PTHR44858:SF1">
    <property type="entry name" value="UDP-N-ACETYLGLUCOSAMINE--PEPTIDE N-ACETYLGLUCOSAMINYLTRANSFERASE SPINDLY-RELATED"/>
    <property type="match status" value="1"/>
</dbReference>
<dbReference type="EMBL" id="QMFY01000024">
    <property type="protein sequence ID" value="RAV97937.1"/>
    <property type="molecule type" value="Genomic_DNA"/>
</dbReference>
<dbReference type="InterPro" id="IPR019734">
    <property type="entry name" value="TPR_rpt"/>
</dbReference>
<keyword evidence="6" id="KW-1185">Reference proteome</keyword>
<feature type="repeat" description="TPR" evidence="3">
    <location>
        <begin position="91"/>
        <end position="124"/>
    </location>
</feature>
<accession>A0A364XUF1</accession>
<name>A0A364XUF1_9BACT</name>
<dbReference type="InterPro" id="IPR011990">
    <property type="entry name" value="TPR-like_helical_dom_sf"/>
</dbReference>
<evidence type="ECO:0000313" key="5">
    <source>
        <dbReference type="EMBL" id="RAV97937.1"/>
    </source>
</evidence>
<evidence type="ECO:0000256" key="4">
    <source>
        <dbReference type="SAM" id="SignalP"/>
    </source>
</evidence>
<feature type="repeat" description="TPR" evidence="3">
    <location>
        <begin position="125"/>
        <end position="158"/>
    </location>
</feature>
<dbReference type="RefSeq" id="WP_112749883.1">
    <property type="nucleotide sequence ID" value="NZ_QMFY01000024.1"/>
</dbReference>
<dbReference type="PROSITE" id="PS50005">
    <property type="entry name" value="TPR"/>
    <property type="match status" value="3"/>
</dbReference>
<comment type="caution">
    <text evidence="5">The sequence shown here is derived from an EMBL/GenBank/DDBJ whole genome shotgun (WGS) entry which is preliminary data.</text>
</comment>
<keyword evidence="4" id="KW-0732">Signal</keyword>
<dbReference type="AlphaFoldDB" id="A0A364XUF1"/>
<evidence type="ECO:0000256" key="1">
    <source>
        <dbReference type="ARBA" id="ARBA00022737"/>
    </source>
</evidence>
<reference evidence="5 6" key="1">
    <citation type="submission" date="2018-06" db="EMBL/GenBank/DDBJ databases">
        <title>Chryseolinea flavus sp. nov., a member of the phylum Bacteroidetes isolated from soil.</title>
        <authorList>
            <person name="Li Y."/>
            <person name="Wang J."/>
        </authorList>
    </citation>
    <scope>NUCLEOTIDE SEQUENCE [LARGE SCALE GENOMIC DNA]</scope>
    <source>
        <strain evidence="5 6">SDU1-6</strain>
    </source>
</reference>
<dbReference type="PANTHER" id="PTHR44858">
    <property type="entry name" value="TETRATRICOPEPTIDE REPEAT PROTEIN 6"/>
    <property type="match status" value="1"/>
</dbReference>
<sequence length="212" mass="24007">MNKVFIFIGMLLIISSVALAQGAKEYTQKGRDLYEKGEFMEALLNVNKAIETDPNYAPAYYVRGNLKDNFDDRHGAMKDYNTAIEKNVKFADAFFARGNVKMKLQDYYGAIADYSAAININENYIEAYFNRGKAKQFLQAYEDAINDCSKIITINPKNVDAYYMRGILRINFGDMKNGCLDLSKAGELGDLKAYETIKEKCNQKSQDSDGSY</sequence>
<dbReference type="SMART" id="SM00028">
    <property type="entry name" value="TPR"/>
    <property type="match status" value="4"/>
</dbReference>
<evidence type="ECO:0008006" key="7">
    <source>
        <dbReference type="Google" id="ProtNLM"/>
    </source>
</evidence>
<feature type="chain" id="PRO_5016769619" description="Tetratricopeptide repeat protein" evidence="4">
    <location>
        <begin position="21"/>
        <end position="212"/>
    </location>
</feature>
<dbReference type="Gene3D" id="1.25.40.10">
    <property type="entry name" value="Tetratricopeptide repeat domain"/>
    <property type="match status" value="2"/>
</dbReference>
<dbReference type="GO" id="GO:0046813">
    <property type="term" value="P:receptor-mediated virion attachment to host cell"/>
    <property type="evidence" value="ECO:0007669"/>
    <property type="project" value="TreeGrafter"/>
</dbReference>
<protein>
    <recommendedName>
        <fullName evidence="7">Tetratricopeptide repeat protein</fullName>
    </recommendedName>
</protein>
<organism evidence="5 6">
    <name type="scientific">Pseudochryseolinea flava</name>
    <dbReference type="NCBI Taxonomy" id="2059302"/>
    <lineage>
        <taxon>Bacteria</taxon>
        <taxon>Pseudomonadati</taxon>
        <taxon>Bacteroidota</taxon>
        <taxon>Cytophagia</taxon>
        <taxon>Cytophagales</taxon>
        <taxon>Fulvivirgaceae</taxon>
        <taxon>Pseudochryseolinea</taxon>
    </lineage>
</organism>
<proteinExistence type="predicted"/>
<dbReference type="GO" id="GO:0009279">
    <property type="term" value="C:cell outer membrane"/>
    <property type="evidence" value="ECO:0007669"/>
    <property type="project" value="TreeGrafter"/>
</dbReference>
<dbReference type="SUPFAM" id="SSF48452">
    <property type="entry name" value="TPR-like"/>
    <property type="match status" value="1"/>
</dbReference>
<dbReference type="OrthoDB" id="1523318at2"/>
<feature type="signal peptide" evidence="4">
    <location>
        <begin position="1"/>
        <end position="20"/>
    </location>
</feature>
<dbReference type="Proteomes" id="UP000251889">
    <property type="component" value="Unassembled WGS sequence"/>
</dbReference>
<evidence type="ECO:0000256" key="3">
    <source>
        <dbReference type="PROSITE-ProRule" id="PRU00339"/>
    </source>
</evidence>
<dbReference type="InterPro" id="IPR050498">
    <property type="entry name" value="Ycf3"/>
</dbReference>
<evidence type="ECO:0000313" key="6">
    <source>
        <dbReference type="Proteomes" id="UP000251889"/>
    </source>
</evidence>
<keyword evidence="1" id="KW-0677">Repeat</keyword>
<dbReference type="Pfam" id="PF13414">
    <property type="entry name" value="TPR_11"/>
    <property type="match status" value="1"/>
</dbReference>